<name>A0A409WVW8_9AGAR</name>
<keyword evidence="2" id="KW-1185">Reference proteome</keyword>
<dbReference type="OrthoDB" id="3052192at2759"/>
<dbReference type="EMBL" id="NHTK01005128">
    <property type="protein sequence ID" value="PPQ82674.1"/>
    <property type="molecule type" value="Genomic_DNA"/>
</dbReference>
<protein>
    <submittedName>
        <fullName evidence="1">Uncharacterized protein</fullName>
    </submittedName>
</protein>
<dbReference type="Proteomes" id="UP000284842">
    <property type="component" value="Unassembled WGS sequence"/>
</dbReference>
<accession>A0A409WVW8</accession>
<gene>
    <name evidence="1" type="ORF">CVT24_004343</name>
</gene>
<comment type="caution">
    <text evidence="1">The sequence shown here is derived from an EMBL/GenBank/DDBJ whole genome shotgun (WGS) entry which is preliminary data.</text>
</comment>
<reference evidence="1 2" key="1">
    <citation type="journal article" date="2018" name="Evol. Lett.">
        <title>Horizontal gene cluster transfer increased hallucinogenic mushroom diversity.</title>
        <authorList>
            <person name="Reynolds H.T."/>
            <person name="Vijayakumar V."/>
            <person name="Gluck-Thaler E."/>
            <person name="Korotkin H.B."/>
            <person name="Matheny P.B."/>
            <person name="Slot J.C."/>
        </authorList>
    </citation>
    <scope>NUCLEOTIDE SEQUENCE [LARGE SCALE GENOMIC DNA]</scope>
    <source>
        <strain evidence="1 2">2629</strain>
    </source>
</reference>
<organism evidence="1 2">
    <name type="scientific">Panaeolus cyanescens</name>
    <dbReference type="NCBI Taxonomy" id="181874"/>
    <lineage>
        <taxon>Eukaryota</taxon>
        <taxon>Fungi</taxon>
        <taxon>Dikarya</taxon>
        <taxon>Basidiomycota</taxon>
        <taxon>Agaricomycotina</taxon>
        <taxon>Agaricomycetes</taxon>
        <taxon>Agaricomycetidae</taxon>
        <taxon>Agaricales</taxon>
        <taxon>Agaricineae</taxon>
        <taxon>Galeropsidaceae</taxon>
        <taxon>Panaeolus</taxon>
    </lineage>
</organism>
<dbReference type="InParanoid" id="A0A409WVW8"/>
<proteinExistence type="predicted"/>
<sequence length="421" mass="46364">MTSIPSTSSARGSSSHPLALDRDLHQHTHYPFAVIDDNHMDLETARSIAELYLQDIADIEGRRKGKVQTGIKSDEEYALELMANDLQGVLSLSDDNRLAHGISRALEADATFSDASMTPEAAGEAALRATAEARPPIPAQARLENWEFNMESKIVNNSPQTHPNFAKVDPAPKRENSAMGMPSFSEFRSPATADNASSFQNFLDIATPPALIYSDFTNNIVQRPRFDPSIHHSPSIFEKIVTPYSADAFELALANHGLVSKYPLLCQNLRNGFPLGEMPDIPHTNILPNHFSTLGHEETIDEYLKEEVASGRMDGPFTRLETERILRGPFQCSPLLIVVQPQGYNLPDKIRVCRHLSKANTRQNIPSVNSFIDKEDFPTRFDTASKVAAMVSLANLHFSNTLLALCAGLQPQNSSVSCAIS</sequence>
<evidence type="ECO:0000313" key="1">
    <source>
        <dbReference type="EMBL" id="PPQ82674.1"/>
    </source>
</evidence>
<dbReference type="AlphaFoldDB" id="A0A409WVW8"/>
<dbReference type="STRING" id="181874.A0A409WVW8"/>
<evidence type="ECO:0000313" key="2">
    <source>
        <dbReference type="Proteomes" id="UP000284842"/>
    </source>
</evidence>